<dbReference type="PANTHER" id="PTHR30304:SF0">
    <property type="entry name" value="D-TAGATOSE-1,6-BISPHOSPHATE ALDOLASE SUBUNIT GATY-RELATED"/>
    <property type="match status" value="1"/>
</dbReference>
<dbReference type="RefSeq" id="WP_013388544.1">
    <property type="nucleotide sequence ID" value="NC_014633.1"/>
</dbReference>
<geneLocation type="plasmid" evidence="3 4">
    <name>pILYOP01</name>
</geneLocation>
<feature type="binding site" evidence="2">
    <location>
        <position position="176"/>
    </location>
    <ligand>
        <name>Zn(2+)</name>
        <dbReference type="ChEBI" id="CHEBI:29105"/>
        <label>1</label>
        <note>catalytic</note>
    </ligand>
</feature>
<evidence type="ECO:0000256" key="1">
    <source>
        <dbReference type="PIRSR" id="PIRSR001359-1"/>
    </source>
</evidence>
<feature type="binding site" evidence="2">
    <location>
        <position position="82"/>
    </location>
    <ligand>
        <name>Zn(2+)</name>
        <dbReference type="ChEBI" id="CHEBI:29105"/>
        <label>1</label>
        <note>catalytic</note>
    </ligand>
</feature>
<dbReference type="SUPFAM" id="SSF51569">
    <property type="entry name" value="Aldolase"/>
    <property type="match status" value="1"/>
</dbReference>
<dbReference type="Proteomes" id="UP000006875">
    <property type="component" value="Plasmid pILYOP01"/>
</dbReference>
<feature type="active site" description="Proton donor" evidence="1">
    <location>
        <position position="81"/>
    </location>
</feature>
<evidence type="ECO:0000256" key="2">
    <source>
        <dbReference type="PIRSR" id="PIRSR001359-3"/>
    </source>
</evidence>
<dbReference type="OrthoDB" id="92406at2"/>
<dbReference type="GO" id="GO:0005975">
    <property type="term" value="P:carbohydrate metabolic process"/>
    <property type="evidence" value="ECO:0007669"/>
    <property type="project" value="InterPro"/>
</dbReference>
<dbReference type="CDD" id="cd00947">
    <property type="entry name" value="TBP_aldolase_IIB"/>
    <property type="match status" value="1"/>
</dbReference>
<dbReference type="Gene3D" id="3.20.20.70">
    <property type="entry name" value="Aldolase class I"/>
    <property type="match status" value="1"/>
</dbReference>
<sequence length="277" mass="31178">MLVNLNDIMKKAIDENRIIPGFNVFGYEDAKMVIEVAESLNAPVILMTNRDAANFMDVKYYGALYGKMAHESSAPICIHLDHGKTKSEIVAAIQANYSSVMYDGSSLPLEDNIKISKEISEFCRACNVSFEVEVGCVAYSNPDIKVDEKLTEPKEVLKMYEEADVDCVAVAVGNVHRMEEKNGIIDFERLSEIKNLNSVPLVIHGSTGISDEQLIKMRYYGIGKMNIGTAVRMAFGNTLRDFLKDNPNTFDRIELVQRPMEEMRKVIEEKYKLLGWG</sequence>
<proteinExistence type="predicted"/>
<name>E3HC39_ILYPC</name>
<dbReference type="GO" id="GO:0009025">
    <property type="term" value="F:tagatose-bisphosphate aldolase activity"/>
    <property type="evidence" value="ECO:0007669"/>
    <property type="project" value="UniProtKB-EC"/>
</dbReference>
<dbReference type="Pfam" id="PF01116">
    <property type="entry name" value="F_bP_aldolase"/>
    <property type="match status" value="1"/>
</dbReference>
<dbReference type="InterPro" id="IPR013785">
    <property type="entry name" value="Aldolase_TIM"/>
</dbReference>
<keyword evidence="3" id="KW-0456">Lyase</keyword>
<keyword evidence="3" id="KW-0614">Plasmid</keyword>
<accession>E3HC39</accession>
<dbReference type="KEGG" id="ipo:Ilyop_2118"/>
<evidence type="ECO:0000313" key="4">
    <source>
        <dbReference type="Proteomes" id="UP000006875"/>
    </source>
</evidence>
<protein>
    <submittedName>
        <fullName evidence="3">Tagatose-bisphosphate aldolase</fullName>
        <ecNumber evidence="3">4.1.2.40</ecNumber>
    </submittedName>
</protein>
<reference evidence="3 4" key="1">
    <citation type="journal article" date="2010" name="Stand. Genomic Sci.">
        <title>Complete genome sequence of Ilyobacter polytropus type strain (CuHbu1).</title>
        <authorList>
            <person name="Sikorski J."/>
            <person name="Chertkov O."/>
            <person name="Lapidus A."/>
            <person name="Nolan M."/>
            <person name="Lucas S."/>
            <person name="Del Rio T.G."/>
            <person name="Tice H."/>
            <person name="Cheng J.F."/>
            <person name="Tapia R."/>
            <person name="Han C."/>
            <person name="Goodwin L."/>
            <person name="Pitluck S."/>
            <person name="Liolios K."/>
            <person name="Ivanova N."/>
            <person name="Mavromatis K."/>
            <person name="Mikhailova N."/>
            <person name="Pati A."/>
            <person name="Chen A."/>
            <person name="Palaniappan K."/>
            <person name="Land M."/>
            <person name="Hauser L."/>
            <person name="Chang Y.J."/>
            <person name="Jeffries C.D."/>
            <person name="Brambilla E."/>
            <person name="Yasawong M."/>
            <person name="Rohde M."/>
            <person name="Pukall R."/>
            <person name="Spring S."/>
            <person name="Goker M."/>
            <person name="Woyke T."/>
            <person name="Bristow J."/>
            <person name="Eisen J.A."/>
            <person name="Markowitz V."/>
            <person name="Hugenholtz P."/>
            <person name="Kyrpides N.C."/>
            <person name="Klenk H.P."/>
        </authorList>
    </citation>
    <scope>NUCLEOTIDE SEQUENCE [LARGE SCALE GENOMIC DNA]</scope>
    <source>
        <strain evidence="4">ATCC 51220 / DSM 2926 / LMG 16218 / CuHBu1</strain>
        <plasmid evidence="4">pILYOP01</plasmid>
    </source>
</reference>
<dbReference type="EC" id="4.1.2.40" evidence="3"/>
<evidence type="ECO:0000313" key="3">
    <source>
        <dbReference type="EMBL" id="ADO83882.1"/>
    </source>
</evidence>
<keyword evidence="2" id="KW-0479">Metal-binding</keyword>
<dbReference type="HOGENOM" id="CLU_040088_1_0_0"/>
<gene>
    <name evidence="3" type="ordered locus">Ilyop_2118</name>
</gene>
<dbReference type="GO" id="GO:0008270">
    <property type="term" value="F:zinc ion binding"/>
    <property type="evidence" value="ECO:0007669"/>
    <property type="project" value="InterPro"/>
</dbReference>
<dbReference type="AlphaFoldDB" id="E3HC39"/>
<feature type="binding site" evidence="2">
    <location>
        <position position="103"/>
    </location>
    <ligand>
        <name>Zn(2+)</name>
        <dbReference type="ChEBI" id="CHEBI:29105"/>
        <label>2</label>
    </ligand>
</feature>
<organism evidence="3 4">
    <name type="scientific">Ilyobacter polytropus (strain ATCC 51220 / DSM 2926 / LMG 16218 / CuHBu1)</name>
    <dbReference type="NCBI Taxonomy" id="572544"/>
    <lineage>
        <taxon>Bacteria</taxon>
        <taxon>Fusobacteriati</taxon>
        <taxon>Fusobacteriota</taxon>
        <taxon>Fusobacteriia</taxon>
        <taxon>Fusobacteriales</taxon>
        <taxon>Fusobacteriaceae</taxon>
        <taxon>Ilyobacter</taxon>
    </lineage>
</organism>
<dbReference type="PANTHER" id="PTHR30304">
    <property type="entry name" value="D-TAGATOSE-1,6-BISPHOSPHATE ALDOLASE"/>
    <property type="match status" value="1"/>
</dbReference>
<feature type="binding site" evidence="2">
    <location>
        <position position="204"/>
    </location>
    <ligand>
        <name>Zn(2+)</name>
        <dbReference type="ChEBI" id="CHEBI:29105"/>
        <label>1</label>
        <note>catalytic</note>
    </ligand>
</feature>
<keyword evidence="2" id="KW-0862">Zinc</keyword>
<feature type="binding site" evidence="2">
    <location>
        <position position="133"/>
    </location>
    <ligand>
        <name>Zn(2+)</name>
        <dbReference type="ChEBI" id="CHEBI:29105"/>
        <label>2</label>
    </ligand>
</feature>
<dbReference type="PIRSF" id="PIRSF001359">
    <property type="entry name" value="F_bP_aldolase_II"/>
    <property type="match status" value="1"/>
</dbReference>
<dbReference type="InterPro" id="IPR000771">
    <property type="entry name" value="FBA_II"/>
</dbReference>
<dbReference type="EMBL" id="CP002282">
    <property type="protein sequence ID" value="ADO83882.1"/>
    <property type="molecule type" value="Genomic_DNA"/>
</dbReference>
<dbReference type="InterPro" id="IPR050246">
    <property type="entry name" value="Class_II_FBP_aldolase"/>
</dbReference>
<keyword evidence="4" id="KW-1185">Reference proteome</keyword>
<comment type="cofactor">
    <cofactor evidence="2">
        <name>Zn(2+)</name>
        <dbReference type="ChEBI" id="CHEBI:29105"/>
    </cofactor>
    <text evidence="2">Binds 2 Zn(2+) ions per subunit. One is catalytic and the other provides a structural contribution.</text>
</comment>